<dbReference type="EMBL" id="FOJS01000003">
    <property type="protein sequence ID" value="SFA41857.1"/>
    <property type="molecule type" value="Genomic_DNA"/>
</dbReference>
<evidence type="ECO:0000313" key="2">
    <source>
        <dbReference type="Proteomes" id="UP000198650"/>
    </source>
</evidence>
<keyword evidence="2" id="KW-1185">Reference proteome</keyword>
<evidence type="ECO:0000313" key="1">
    <source>
        <dbReference type="EMBL" id="SFA41857.1"/>
    </source>
</evidence>
<organism evidence="1 2">
    <name type="scientific">Parageobacillus thermantarcticus</name>
    <dbReference type="NCBI Taxonomy" id="186116"/>
    <lineage>
        <taxon>Bacteria</taxon>
        <taxon>Bacillati</taxon>
        <taxon>Bacillota</taxon>
        <taxon>Bacilli</taxon>
        <taxon>Bacillales</taxon>
        <taxon>Anoxybacillaceae</taxon>
        <taxon>Parageobacillus</taxon>
    </lineage>
</organism>
<dbReference type="OrthoDB" id="2351076at2"/>
<name>A0A1I0SR10_9BACL</name>
<sequence>MNRIDRTLPIFPAGDAARERFRHGQVVYGKIESIQGETEKEKLALVRVGNEVVTARLRTPLQVGKHYLFEVVAENDTIYWKIIDKEGGNHPSPPFDVDEAVQYLMRKWKLPSDAHSFLRFVLQEKIPIAKEDIGKAVQWIRPLEDKQKGWETFRYMVARHFPLTKDIFASLLAVQNDAPLFRQLQHAEKLLASLPPERQTESLQTLHRYLQDITNSPRNAYEVLVKLLESLWQPERKIAQQLLNRLGLPAAQSGISSEQLVKLQDAVKNGNLQQIKQYLQPFFPNLEEQKFLERFQTIYTSYVNGSLADEEQRLFSAILAKSDHHVASSVFHMLKETLPKLGLQHEANIRLAIETKTIAEEKLTSLKSLLLRALENAHEPELKETLRTLLHHVTGQQLLSQVEGPLQHIFMQIPLQIGEQRTDVAIHWQGKRQKNGKIDPDYCRIVFYLHLDKLKETVVDVRVQQRIVHVSVINDTPHLSDIANAFQPMLKERLEEHGYTLSALKIEAPKQKKKPVDFVFAQRYSGVDYRI</sequence>
<proteinExistence type="predicted"/>
<protein>
    <recommendedName>
        <fullName evidence="3">Flagellar hook-length control protein FliK</fullName>
    </recommendedName>
</protein>
<dbReference type="AlphaFoldDB" id="A0A1I0SR10"/>
<dbReference type="Proteomes" id="UP000198650">
    <property type="component" value="Unassembled WGS sequence"/>
</dbReference>
<evidence type="ECO:0008006" key="3">
    <source>
        <dbReference type="Google" id="ProtNLM"/>
    </source>
</evidence>
<dbReference type="STRING" id="186116.SAMN05192569_1003135"/>
<accession>A0A1I0SR10</accession>
<gene>
    <name evidence="1" type="ORF">SAMN05192569_1003135</name>
</gene>
<reference evidence="2" key="1">
    <citation type="submission" date="2016-10" db="EMBL/GenBank/DDBJ databases">
        <authorList>
            <person name="Varghese N."/>
            <person name="Submissions S."/>
        </authorList>
    </citation>
    <scope>NUCLEOTIDE SEQUENCE [LARGE SCALE GENOMIC DNA]</scope>
    <source>
        <strain evidence="2">M1</strain>
    </source>
</reference>
<dbReference type="RefSeq" id="WP_090948042.1">
    <property type="nucleotide sequence ID" value="NZ_FOJS01000003.1"/>
</dbReference>